<dbReference type="EMBL" id="JACAZH010000037">
    <property type="protein sequence ID" value="KAF7336421.1"/>
    <property type="molecule type" value="Genomic_DNA"/>
</dbReference>
<dbReference type="Proteomes" id="UP000623467">
    <property type="component" value="Unassembled WGS sequence"/>
</dbReference>
<evidence type="ECO:0000256" key="1">
    <source>
        <dbReference type="SAM" id="MobiDB-lite"/>
    </source>
</evidence>
<name>A0A8H6X9G1_9AGAR</name>
<feature type="region of interest" description="Disordered" evidence="1">
    <location>
        <begin position="1"/>
        <end position="28"/>
    </location>
</feature>
<evidence type="ECO:0000313" key="2">
    <source>
        <dbReference type="EMBL" id="KAF7336421.1"/>
    </source>
</evidence>
<accession>A0A8H6X9G1</accession>
<evidence type="ECO:0000313" key="3">
    <source>
        <dbReference type="Proteomes" id="UP000623467"/>
    </source>
</evidence>
<sequence>MCTPDSTPASTRRHIRPGRRSRDIPSRSGCESCFAFADDWPSSKRAREEPQRGAFRTWQVPPVHSDHPPLIPPIRLLHLSISAIILADAKRSGVAFRHCAGLGLGEEQPGEREERAT</sequence>
<feature type="compositionally biased region" description="Polar residues" evidence="1">
    <location>
        <begin position="1"/>
        <end position="10"/>
    </location>
</feature>
<proteinExistence type="predicted"/>
<protein>
    <submittedName>
        <fullName evidence="2">Uncharacterized protein</fullName>
    </submittedName>
</protein>
<reference evidence="2" key="1">
    <citation type="submission" date="2020-05" db="EMBL/GenBank/DDBJ databases">
        <title>Mycena genomes resolve the evolution of fungal bioluminescence.</title>
        <authorList>
            <person name="Tsai I.J."/>
        </authorList>
    </citation>
    <scope>NUCLEOTIDE SEQUENCE</scope>
    <source>
        <strain evidence="2">160909Yilan</strain>
    </source>
</reference>
<gene>
    <name evidence="2" type="ORF">MSAN_02296100</name>
</gene>
<organism evidence="2 3">
    <name type="scientific">Mycena sanguinolenta</name>
    <dbReference type="NCBI Taxonomy" id="230812"/>
    <lineage>
        <taxon>Eukaryota</taxon>
        <taxon>Fungi</taxon>
        <taxon>Dikarya</taxon>
        <taxon>Basidiomycota</taxon>
        <taxon>Agaricomycotina</taxon>
        <taxon>Agaricomycetes</taxon>
        <taxon>Agaricomycetidae</taxon>
        <taxon>Agaricales</taxon>
        <taxon>Marasmiineae</taxon>
        <taxon>Mycenaceae</taxon>
        <taxon>Mycena</taxon>
    </lineage>
</organism>
<dbReference type="AlphaFoldDB" id="A0A8H6X9G1"/>
<comment type="caution">
    <text evidence="2">The sequence shown here is derived from an EMBL/GenBank/DDBJ whole genome shotgun (WGS) entry which is preliminary data.</text>
</comment>
<keyword evidence="3" id="KW-1185">Reference proteome</keyword>